<comment type="caution">
    <text evidence="1">The sequence shown here is derived from an EMBL/GenBank/DDBJ whole genome shotgun (WGS) entry which is preliminary data.</text>
</comment>
<dbReference type="Proteomes" id="UP001162992">
    <property type="component" value="Chromosome 16"/>
</dbReference>
<dbReference type="EMBL" id="CM055107">
    <property type="protein sequence ID" value="KAJ7528117.1"/>
    <property type="molecule type" value="Genomic_DNA"/>
</dbReference>
<proteinExistence type="predicted"/>
<accession>A0ACC2BE83</accession>
<keyword evidence="2" id="KW-1185">Reference proteome</keyword>
<evidence type="ECO:0000313" key="1">
    <source>
        <dbReference type="EMBL" id="KAJ7528117.1"/>
    </source>
</evidence>
<gene>
    <name evidence="1" type="ORF">O6H91_16G084900</name>
</gene>
<evidence type="ECO:0000313" key="2">
    <source>
        <dbReference type="Proteomes" id="UP001162992"/>
    </source>
</evidence>
<organism evidence="1 2">
    <name type="scientific">Diphasiastrum complanatum</name>
    <name type="common">Issler's clubmoss</name>
    <name type="synonym">Lycopodium complanatum</name>
    <dbReference type="NCBI Taxonomy" id="34168"/>
    <lineage>
        <taxon>Eukaryota</taxon>
        <taxon>Viridiplantae</taxon>
        <taxon>Streptophyta</taxon>
        <taxon>Embryophyta</taxon>
        <taxon>Tracheophyta</taxon>
        <taxon>Lycopodiopsida</taxon>
        <taxon>Lycopodiales</taxon>
        <taxon>Lycopodiaceae</taxon>
        <taxon>Lycopodioideae</taxon>
        <taxon>Diphasiastrum</taxon>
    </lineage>
</organism>
<reference evidence="2" key="1">
    <citation type="journal article" date="2024" name="Proc. Natl. Acad. Sci. U.S.A.">
        <title>Extraordinary preservation of gene collinearity over three hundred million years revealed in homosporous lycophytes.</title>
        <authorList>
            <person name="Li C."/>
            <person name="Wickell D."/>
            <person name="Kuo L.Y."/>
            <person name="Chen X."/>
            <person name="Nie B."/>
            <person name="Liao X."/>
            <person name="Peng D."/>
            <person name="Ji J."/>
            <person name="Jenkins J."/>
            <person name="Williams M."/>
            <person name="Shu S."/>
            <person name="Plott C."/>
            <person name="Barry K."/>
            <person name="Rajasekar S."/>
            <person name="Grimwood J."/>
            <person name="Han X."/>
            <person name="Sun S."/>
            <person name="Hou Z."/>
            <person name="He W."/>
            <person name="Dai G."/>
            <person name="Sun C."/>
            <person name="Schmutz J."/>
            <person name="Leebens-Mack J.H."/>
            <person name="Li F.W."/>
            <person name="Wang L."/>
        </authorList>
    </citation>
    <scope>NUCLEOTIDE SEQUENCE [LARGE SCALE GENOMIC DNA]</scope>
    <source>
        <strain evidence="2">cv. PW_Plant_1</strain>
    </source>
</reference>
<protein>
    <submittedName>
        <fullName evidence="1">Uncharacterized protein</fullName>
    </submittedName>
</protein>
<name>A0ACC2BE83_DIPCM</name>
<sequence length="568" mass="62420">MEDQSNFAANKEPLLPKEVDGNCPGCNTAYLREPGGRPPKLALLAVGLLSLLNALPLTSVYPFLYFMIHDFHIAKSNDSVGYYVGLVGSSCMVGRFLTGAYWGVIADRYGRKLVIYIGVFSIIIFNFLFGLSTNFWMALTSRFFLGVFNGMMVSIQAYASEICSHEYQAFVISVVSIISTTWGIGLVIGPTLGGYLSQPTIKYPKLFTNPIFERFPYALPCLFISVYAVSLLAITSQMPETVHKHCHKVDKDYISMCKDETMKDEIRKDGVSDSADASVDKDTLQLEHRIVMHGQKNYTPQKALYKNWGLIASIAIYCIWSMHDVAYIEIFSLWAVSPQQTGGLSLTSSGVGKVLAISGVCVLFFQMVLFPPVSNFLGPIGVARSASMLSIPLLAAYPYISTLNVSWSWAAIIIASILKSALSVAVYTAAYLLMNNSVTQDQRGAANGLSLSAMSISVAFGPAGGGALFAWSQTRLDATFLPGEQIVFFFMGMLALVTCIATFEPFLPQSVNKQIVETHQSTQDRTAEPLLHILRHHASFFAKAYGSLIIWSSQGMEKSHWQARAAFY</sequence>